<feature type="compositionally biased region" description="Polar residues" evidence="1">
    <location>
        <begin position="1558"/>
        <end position="1577"/>
    </location>
</feature>
<organism evidence="3 4">
    <name type="scientific">Ceratobasidium theobromae</name>
    <dbReference type="NCBI Taxonomy" id="1582974"/>
    <lineage>
        <taxon>Eukaryota</taxon>
        <taxon>Fungi</taxon>
        <taxon>Dikarya</taxon>
        <taxon>Basidiomycota</taxon>
        <taxon>Agaricomycotina</taxon>
        <taxon>Agaricomycetes</taxon>
        <taxon>Cantharellales</taxon>
        <taxon>Ceratobasidiaceae</taxon>
        <taxon>Ceratobasidium</taxon>
    </lineage>
</organism>
<reference evidence="3 4" key="1">
    <citation type="journal article" date="2019" name="Fungal Biol. Biotechnol.">
        <title>Draft genome sequence of fastidious pathogen Ceratobasidium theobromae, which causes vascular-streak dieback in Theobroma cacao.</title>
        <authorList>
            <person name="Ali S.S."/>
            <person name="Asman A."/>
            <person name="Shao J."/>
            <person name="Firmansyah A.P."/>
            <person name="Susilo A.W."/>
            <person name="Rosmana A."/>
            <person name="McMahon P."/>
            <person name="Junaid M."/>
            <person name="Guest D."/>
            <person name="Kheng T.Y."/>
            <person name="Meinhardt L.W."/>
            <person name="Bailey B.A."/>
        </authorList>
    </citation>
    <scope>NUCLEOTIDE SEQUENCE [LARGE SCALE GENOMIC DNA]</scope>
    <source>
        <strain evidence="3 4">CT2</strain>
    </source>
</reference>
<dbReference type="InterPro" id="IPR047180">
    <property type="entry name" value="HoxX-like"/>
</dbReference>
<evidence type="ECO:0000313" key="3">
    <source>
        <dbReference type="EMBL" id="KAB5591415.1"/>
    </source>
</evidence>
<dbReference type="InterPro" id="IPR001753">
    <property type="entry name" value="Enoyl-CoA_hydra/iso"/>
</dbReference>
<dbReference type="GO" id="GO:0003677">
    <property type="term" value="F:DNA binding"/>
    <property type="evidence" value="ECO:0007669"/>
    <property type="project" value="UniProtKB-KW"/>
</dbReference>
<dbReference type="InterPro" id="IPR036249">
    <property type="entry name" value="Thioredoxin-like_sf"/>
</dbReference>
<evidence type="ECO:0000259" key="2">
    <source>
        <dbReference type="PROSITE" id="PS50404"/>
    </source>
</evidence>
<dbReference type="Pfam" id="PF00378">
    <property type="entry name" value="ECH_1"/>
    <property type="match status" value="1"/>
</dbReference>
<feature type="compositionally biased region" description="Polar residues" evidence="1">
    <location>
        <begin position="1419"/>
        <end position="1437"/>
    </location>
</feature>
<dbReference type="SUPFAM" id="SSF53335">
    <property type="entry name" value="S-adenosyl-L-methionine-dependent methyltransferases"/>
    <property type="match status" value="1"/>
</dbReference>
<keyword evidence="3" id="KW-0371">Homeobox</keyword>
<evidence type="ECO:0000313" key="4">
    <source>
        <dbReference type="Proteomes" id="UP000383932"/>
    </source>
</evidence>
<dbReference type="CDD" id="cd06558">
    <property type="entry name" value="crotonase-like"/>
    <property type="match status" value="1"/>
</dbReference>
<dbReference type="InterPro" id="IPR029063">
    <property type="entry name" value="SAM-dependent_MTases_sf"/>
</dbReference>
<gene>
    <name evidence="3" type="ORF">CTheo_5132</name>
</gene>
<dbReference type="InterPro" id="IPR004045">
    <property type="entry name" value="Glutathione_S-Trfase_N"/>
</dbReference>
<proteinExistence type="predicted"/>
<dbReference type="Gene3D" id="3.40.30.10">
    <property type="entry name" value="Glutaredoxin"/>
    <property type="match status" value="1"/>
</dbReference>
<dbReference type="InterPro" id="IPR029045">
    <property type="entry name" value="ClpP/crotonase-like_dom_sf"/>
</dbReference>
<comment type="caution">
    <text evidence="3">The sequence shown here is derived from an EMBL/GenBank/DDBJ whole genome shotgun (WGS) entry which is preliminary data.</text>
</comment>
<dbReference type="Gene3D" id="1.20.1050.10">
    <property type="match status" value="1"/>
</dbReference>
<accession>A0A5N5QI51</accession>
<dbReference type="Pfam" id="PF13409">
    <property type="entry name" value="GST_N_2"/>
    <property type="match status" value="1"/>
</dbReference>
<dbReference type="SUPFAM" id="SSF52833">
    <property type="entry name" value="Thioredoxin-like"/>
    <property type="match status" value="1"/>
</dbReference>
<protein>
    <submittedName>
        <fullName evidence="3">Hydrogenase maturation factor hoxX</fullName>
    </submittedName>
</protein>
<dbReference type="CDD" id="cd02440">
    <property type="entry name" value="AdoMet_MTases"/>
    <property type="match status" value="1"/>
</dbReference>
<dbReference type="InterPro" id="IPR036477">
    <property type="entry name" value="Formyl_transf_N_sf"/>
</dbReference>
<dbReference type="PANTHER" id="PTHR43388">
    <property type="entry name" value="HYDROGENASE MATURATION FACTOR HOXX"/>
    <property type="match status" value="1"/>
</dbReference>
<dbReference type="Proteomes" id="UP000383932">
    <property type="component" value="Unassembled WGS sequence"/>
</dbReference>
<dbReference type="OrthoDB" id="5126881at2759"/>
<sequence length="1618" mass="176447">MPPRFQLFYSPQSPYVRKVVIGARLLGLNGQIERVLAKPSEVAPPQDLIAVNPLGKIPALLVVDPDSGSKQAVFDSSVILQYLDSIAQGRDTLYPPSGDPGRIEALNFEALADGVLDAAWLARAESLRAETERSAQWAAGQLNKIRRGVEALAELPEPEFPSVKAVVLACALWYLLRRLPDLGWQQFRGGEKLEGWYRRAVQHPAWVEEGEITGEDSPIYLVDDITEYDDSDMDTASSVVTDTTMSTLESTEAQSYFREVYGRMFPADTNLPVLLPTDKAGVLRLEQQHLSIRLMLGGNHWGPVRDVLEPDTIAGQRRRVLDLVTLEGSWAQEMSHEFPGVDFVSLDLSPLAPHKPCPNVAFEVYDLYNGFAEADESFDMVHLRHAAVPMKDFRSLIREVYRVLKPGGLLLFCEYELEAYDAEFPGVPAWASLPGISNALRLARRGLVNQGVNVYVWRELPEWLPQGSSFWDETSMLEDDSDSEDGYEGPVRGFVQVKTRENLVPAAPWSDDPRLRDVGILVQRVWADVWRNMGSSLQVGGLSAAEAAETIRAAVYEIEHPHVRIAAKLHTLCARKLGPAAESSPHVLQKPALNRDGRLGRISPWSPRSTLEPDCSASRLFTALAARGHRISVEYATSPAAMIEAFALAAPDVVLCPFLTRKVPREIYEKCLTLIVHPGAPGDAGPSALDWVLMGDAGQLSDSAEVLARVASAPLPVAPRSHWAVTVLQAEEEFDKGPVWAWEQFELPTTPEIDGVACATITKAALYRGQVTRAALVAVVAALDRVAALEGPSVDMKPPPEAGTRSVTLGATFLGLETHTRPLLRPAERAQACDPRVHSAVACAAAVRAGDSQPGVLVRWLDPRDSPDVQGRNLFIYGAWVEESPLPSWCNSKPVGKIVATRDGAVLVKTPDHGQLGGYGLWITHVRVPLAKAGSGALNPKLPAADGLRSAGLGAALQTARAWNICGKVVFELDKRLGAGSKIDLGWERRLGTWQQTWVEFEDLRDGGKAVYVYFDYYNGACTTYQCEQLLQALRWATHPRRGALKFLVLMGGSYFSNGIALNTIEGSEDPSLESWRNINAINDVVEFILSDSSDVAKRCAKHPKVADAFRPLEGSSLAERGILTIAAVRSNVAAGGFALATAADIVLCAESAVINPHYRGVGLYGSEFHTYSFFQRAGADKAQEALRGMLPMGAAEACELGFVDEVLAGGDADGYIERTKAYVRRLASERASAINQYKAAPWTQSSTAPADSGAPLTEVLIANKLATHAAFTRPLVSYRHAELSEMLLDFYHQQRSKRYTERRYAFVRKIAPKSTPLRFATHRRGSGDDIKYDEEETDEFDQAKGWTPGSAVEWGWVGLPAPPTEEIWREDTLAKSMRPSKLQLSSPKGVPGALTPGLSAAGTSDDEQANSVPPSPGLSLQTYDVQVKSSSGSTHSKPLAEQIGIKLQLNDAETKSMTPSREEHEGLRMLGNKGRNRSFVSPSRANGTHDPVPPLPNMLSASSPTRPLRRSRSSIGCEPRDAMSELDCTMPDGSSSKVRSKPSPATAGRISRWFGTTIKSMVPSNNRPGTARSSPSARALAEDMRTPNSNPNSHSNSNSNSETGQEILYPCYYNNNN</sequence>
<dbReference type="Pfam" id="PF13489">
    <property type="entry name" value="Methyltransf_23"/>
    <property type="match status" value="1"/>
</dbReference>
<feature type="domain" description="GST N-terminal" evidence="2">
    <location>
        <begin position="3"/>
        <end position="91"/>
    </location>
</feature>
<evidence type="ECO:0000256" key="1">
    <source>
        <dbReference type="SAM" id="MobiDB-lite"/>
    </source>
</evidence>
<dbReference type="Gene3D" id="3.40.50.150">
    <property type="entry name" value="Vaccinia Virus protein VP39"/>
    <property type="match status" value="1"/>
</dbReference>
<dbReference type="SUPFAM" id="SSF53328">
    <property type="entry name" value="Formyltransferase"/>
    <property type="match status" value="1"/>
</dbReference>
<dbReference type="Gene3D" id="3.40.50.12230">
    <property type="match status" value="1"/>
</dbReference>
<dbReference type="PROSITE" id="PS50404">
    <property type="entry name" value="GST_NTER"/>
    <property type="match status" value="1"/>
</dbReference>
<dbReference type="PANTHER" id="PTHR43388:SF1">
    <property type="entry name" value="HYDROGENASE MATURATION FACTOR HOXX"/>
    <property type="match status" value="1"/>
</dbReference>
<dbReference type="SUPFAM" id="SSF52096">
    <property type="entry name" value="ClpP/crotonase"/>
    <property type="match status" value="1"/>
</dbReference>
<feature type="region of interest" description="Disordered" evidence="1">
    <location>
        <begin position="1379"/>
        <end position="1618"/>
    </location>
</feature>
<keyword evidence="4" id="KW-1185">Reference proteome</keyword>
<name>A0A5N5QI51_9AGAM</name>
<feature type="compositionally biased region" description="Low complexity" evidence="1">
    <location>
        <begin position="1588"/>
        <end position="1602"/>
    </location>
</feature>
<dbReference type="EMBL" id="SSOP01000106">
    <property type="protein sequence ID" value="KAB5591415.1"/>
    <property type="molecule type" value="Genomic_DNA"/>
</dbReference>
<dbReference type="Gene3D" id="3.90.226.10">
    <property type="entry name" value="2-enoyl-CoA Hydratase, Chain A, domain 1"/>
    <property type="match status" value="1"/>
</dbReference>